<sequence>ELIPSPFSSLARSPMVSLPLLLLSLLFSLVFSVPLMQFRKSLNGTDLAMKNIQEFKNRNEFGVALGSEQINQRRYLGMTRKTATDMVNRFLKQSIDASGGKVLKDAS</sequence>
<evidence type="ECO:0000313" key="2">
    <source>
        <dbReference type="EMBL" id="GMS79770.1"/>
    </source>
</evidence>
<evidence type="ECO:0000256" key="1">
    <source>
        <dbReference type="SAM" id="SignalP"/>
    </source>
</evidence>
<dbReference type="Proteomes" id="UP001432027">
    <property type="component" value="Unassembled WGS sequence"/>
</dbReference>
<keyword evidence="1" id="KW-0732">Signal</keyword>
<accession>A0AAV5SHW9</accession>
<organism evidence="2 3">
    <name type="scientific">Pristionchus entomophagus</name>
    <dbReference type="NCBI Taxonomy" id="358040"/>
    <lineage>
        <taxon>Eukaryota</taxon>
        <taxon>Metazoa</taxon>
        <taxon>Ecdysozoa</taxon>
        <taxon>Nematoda</taxon>
        <taxon>Chromadorea</taxon>
        <taxon>Rhabditida</taxon>
        <taxon>Rhabditina</taxon>
        <taxon>Diplogasteromorpha</taxon>
        <taxon>Diplogasteroidea</taxon>
        <taxon>Neodiplogasteridae</taxon>
        <taxon>Pristionchus</taxon>
    </lineage>
</organism>
<proteinExistence type="predicted"/>
<gene>
    <name evidence="2" type="ORF">PENTCL1PPCAC_1945</name>
</gene>
<comment type="caution">
    <text evidence="2">The sequence shown here is derived from an EMBL/GenBank/DDBJ whole genome shotgun (WGS) entry which is preliminary data.</text>
</comment>
<dbReference type="EMBL" id="BTSX01000001">
    <property type="protein sequence ID" value="GMS79770.1"/>
    <property type="molecule type" value="Genomic_DNA"/>
</dbReference>
<protein>
    <submittedName>
        <fullName evidence="2">Uncharacterized protein</fullName>
    </submittedName>
</protein>
<evidence type="ECO:0000313" key="3">
    <source>
        <dbReference type="Proteomes" id="UP001432027"/>
    </source>
</evidence>
<reference evidence="2" key="1">
    <citation type="submission" date="2023-10" db="EMBL/GenBank/DDBJ databases">
        <title>Genome assembly of Pristionchus species.</title>
        <authorList>
            <person name="Yoshida K."/>
            <person name="Sommer R.J."/>
        </authorList>
    </citation>
    <scope>NUCLEOTIDE SEQUENCE</scope>
    <source>
        <strain evidence="2">RS0144</strain>
    </source>
</reference>
<feature type="chain" id="PRO_5043607744" evidence="1">
    <location>
        <begin position="33"/>
        <end position="107"/>
    </location>
</feature>
<dbReference type="AlphaFoldDB" id="A0AAV5SHW9"/>
<name>A0AAV5SHW9_9BILA</name>
<keyword evidence="3" id="KW-1185">Reference proteome</keyword>
<feature type="non-terminal residue" evidence="2">
    <location>
        <position position="1"/>
    </location>
</feature>
<feature type="signal peptide" evidence="1">
    <location>
        <begin position="1"/>
        <end position="32"/>
    </location>
</feature>